<dbReference type="PANTHER" id="PTHR21549:SF1">
    <property type="entry name" value="COILED-COIL DOMAIN-CONTAINING PROTEIN 148"/>
    <property type="match status" value="1"/>
</dbReference>
<dbReference type="OrthoDB" id="448087at2759"/>
<keyword evidence="1" id="KW-0175">Coiled coil</keyword>
<protein>
    <submittedName>
        <fullName evidence="2">Uncharacterized protein</fullName>
    </submittedName>
</protein>
<evidence type="ECO:0000256" key="1">
    <source>
        <dbReference type="ARBA" id="ARBA00023054"/>
    </source>
</evidence>
<dbReference type="InterPro" id="IPR039902">
    <property type="entry name" value="CCDC148/CCDC112"/>
</dbReference>
<dbReference type="PANTHER" id="PTHR21549">
    <property type="entry name" value="MUTATED IN BLADDER CANCER 1"/>
    <property type="match status" value="1"/>
</dbReference>
<evidence type="ECO:0000313" key="3">
    <source>
        <dbReference type="Proteomes" id="UP000092124"/>
    </source>
</evidence>
<dbReference type="Proteomes" id="UP000092124">
    <property type="component" value="Unassembled WGS sequence"/>
</dbReference>
<dbReference type="EMBL" id="LZPO01108035">
    <property type="protein sequence ID" value="OBS59546.1"/>
    <property type="molecule type" value="Genomic_DNA"/>
</dbReference>
<comment type="caution">
    <text evidence="2">The sequence shown here is derived from an EMBL/GenBank/DDBJ whole genome shotgun (WGS) entry which is preliminary data.</text>
</comment>
<accession>A0A1A6G052</accession>
<gene>
    <name evidence="2" type="ORF">A6R68_09328</name>
</gene>
<sequence length="178" mass="21123">IRKAVETSKAAKEQTLIKQHKQVWWQEQERLNGLRCKLESEIKSCLNEESIGNECFCELRNFEKELSEQWCTYLKAVIDPIHQLRAVDFVKKQSKAVFERLDQEQQEVEKDLSDWSVKLLDDSSEEKANLLSEQPTELETLECPYPDLKSSILNEFWSFTEKYQKKLEDFDLQLEDTR</sequence>
<proteinExistence type="predicted"/>
<dbReference type="STRING" id="56216.A0A1A6G052"/>
<reference evidence="2 3" key="1">
    <citation type="submission" date="2016-06" db="EMBL/GenBank/DDBJ databases">
        <title>The Draft Genome Sequence and Annotation of the Desert Woodrat Neotoma lepida.</title>
        <authorList>
            <person name="Campbell M."/>
            <person name="Oakeson K.F."/>
            <person name="Yandell M."/>
            <person name="Halpert J.R."/>
            <person name="Dearing D."/>
        </authorList>
    </citation>
    <scope>NUCLEOTIDE SEQUENCE [LARGE SCALE GENOMIC DNA]</scope>
    <source>
        <strain evidence="2">417</strain>
        <tissue evidence="2">Liver</tissue>
    </source>
</reference>
<name>A0A1A6G052_NEOLE</name>
<evidence type="ECO:0000313" key="2">
    <source>
        <dbReference type="EMBL" id="OBS59546.1"/>
    </source>
</evidence>
<keyword evidence="3" id="KW-1185">Reference proteome</keyword>
<feature type="non-terminal residue" evidence="2">
    <location>
        <position position="1"/>
    </location>
</feature>
<organism evidence="2 3">
    <name type="scientific">Neotoma lepida</name>
    <name type="common">Desert woodrat</name>
    <dbReference type="NCBI Taxonomy" id="56216"/>
    <lineage>
        <taxon>Eukaryota</taxon>
        <taxon>Metazoa</taxon>
        <taxon>Chordata</taxon>
        <taxon>Craniata</taxon>
        <taxon>Vertebrata</taxon>
        <taxon>Euteleostomi</taxon>
        <taxon>Mammalia</taxon>
        <taxon>Eutheria</taxon>
        <taxon>Euarchontoglires</taxon>
        <taxon>Glires</taxon>
        <taxon>Rodentia</taxon>
        <taxon>Myomorpha</taxon>
        <taxon>Muroidea</taxon>
        <taxon>Cricetidae</taxon>
        <taxon>Neotominae</taxon>
        <taxon>Neotoma</taxon>
    </lineage>
</organism>
<dbReference type="AlphaFoldDB" id="A0A1A6G052"/>
<feature type="non-terminal residue" evidence="2">
    <location>
        <position position="178"/>
    </location>
</feature>